<dbReference type="AlphaFoldDB" id="B3T025"/>
<dbReference type="SUPFAM" id="SSF63829">
    <property type="entry name" value="Calcium-dependent phosphotriesterase"/>
    <property type="match status" value="1"/>
</dbReference>
<evidence type="ECO:0000259" key="2">
    <source>
        <dbReference type="Pfam" id="PF08450"/>
    </source>
</evidence>
<dbReference type="GO" id="GO:0004341">
    <property type="term" value="F:gluconolactonase activity"/>
    <property type="evidence" value="ECO:0007669"/>
    <property type="project" value="TreeGrafter"/>
</dbReference>
<dbReference type="GO" id="GO:0005509">
    <property type="term" value="F:calcium ion binding"/>
    <property type="evidence" value="ECO:0007669"/>
    <property type="project" value="TreeGrafter"/>
</dbReference>
<gene>
    <name evidence="3" type="ORF">ALOHA_HF4000001L24ctg1g3</name>
</gene>
<dbReference type="Pfam" id="PF08450">
    <property type="entry name" value="SGL"/>
    <property type="match status" value="1"/>
</dbReference>
<proteinExistence type="inferred from homology"/>
<name>B3T025_9ZZZZ</name>
<dbReference type="Gene3D" id="2.120.10.30">
    <property type="entry name" value="TolB, C-terminal domain"/>
    <property type="match status" value="1"/>
</dbReference>
<organism evidence="3">
    <name type="scientific">uncultured marine microorganism HF4000_001L24</name>
    <dbReference type="NCBI Taxonomy" id="455503"/>
    <lineage>
        <taxon>unclassified sequences</taxon>
        <taxon>environmental samples</taxon>
    </lineage>
</organism>
<sequence>MDNLERKKSSGSLYCLDNSLKLHKIDSKYYITNGPAFLNKHNFYHTDSRRRIIYKIKINSKFQIIKKSIFIKFSRKEGFPDGMTVDVNDNLWVCHYNGASISVYNLKGSKIHQIYLPVKNVTNCTFGGSKNDELFISTARKDMSAKELKKCPLSGSLFKVKTNMKGTKTTSFKILSSVF</sequence>
<accession>B3T025</accession>
<feature type="domain" description="SMP-30/Gluconolactonase/LRE-like region" evidence="2">
    <location>
        <begin position="4"/>
        <end position="140"/>
    </location>
</feature>
<dbReference type="PANTHER" id="PTHR10907">
    <property type="entry name" value="REGUCALCIN"/>
    <property type="match status" value="1"/>
</dbReference>
<dbReference type="InterPro" id="IPR011042">
    <property type="entry name" value="6-blade_b-propeller_TolB-like"/>
</dbReference>
<dbReference type="EMBL" id="EU016562">
    <property type="protein sequence ID" value="ABZ05934.1"/>
    <property type="molecule type" value="Genomic_DNA"/>
</dbReference>
<evidence type="ECO:0000313" key="3">
    <source>
        <dbReference type="EMBL" id="ABZ05934.1"/>
    </source>
</evidence>
<dbReference type="PANTHER" id="PTHR10907:SF47">
    <property type="entry name" value="REGUCALCIN"/>
    <property type="match status" value="1"/>
</dbReference>
<reference evidence="3" key="1">
    <citation type="journal article" date="2008" name="ISME J.">
        <title>Genomic patterns of recombination, clonal divergence and environment in marine microbial populations.</title>
        <authorList>
            <person name="Konstantinidis K.T."/>
            <person name="Delong E.F."/>
        </authorList>
    </citation>
    <scope>NUCLEOTIDE SEQUENCE</scope>
</reference>
<dbReference type="InterPro" id="IPR005511">
    <property type="entry name" value="SMP-30"/>
</dbReference>
<dbReference type="PRINTS" id="PR01790">
    <property type="entry name" value="SMP30FAMILY"/>
</dbReference>
<comment type="similarity">
    <text evidence="1">Belongs to the SMP-30/CGR1 family.</text>
</comment>
<evidence type="ECO:0000256" key="1">
    <source>
        <dbReference type="ARBA" id="ARBA00008853"/>
    </source>
</evidence>
<protein>
    <submittedName>
        <fullName evidence="3">Putative Senescence marker protein-30 (SMP-30)</fullName>
    </submittedName>
</protein>
<dbReference type="InterPro" id="IPR013658">
    <property type="entry name" value="SGL"/>
</dbReference>
<dbReference type="GO" id="GO:0019853">
    <property type="term" value="P:L-ascorbic acid biosynthetic process"/>
    <property type="evidence" value="ECO:0007669"/>
    <property type="project" value="TreeGrafter"/>
</dbReference>